<dbReference type="SUPFAM" id="SSF53822">
    <property type="entry name" value="Periplasmic binding protein-like I"/>
    <property type="match status" value="1"/>
</dbReference>
<keyword evidence="3" id="KW-0804">Transcription</keyword>
<proteinExistence type="predicted"/>
<comment type="caution">
    <text evidence="5">The sequence shown here is derived from an EMBL/GenBank/DDBJ whole genome shotgun (WGS) entry which is preliminary data.</text>
</comment>
<evidence type="ECO:0000259" key="4">
    <source>
        <dbReference type="Pfam" id="PF13377"/>
    </source>
</evidence>
<dbReference type="InterPro" id="IPR028082">
    <property type="entry name" value="Peripla_BP_I"/>
</dbReference>
<protein>
    <recommendedName>
        <fullName evidence="4">Transcriptional regulator LacI/GalR-like sensor domain-containing protein</fullName>
    </recommendedName>
</protein>
<dbReference type="AlphaFoldDB" id="A0A3E4PWV4"/>
<gene>
    <name evidence="5" type="ORF">DXC93_05905</name>
</gene>
<name>A0A3E4PWV4_9FIRM</name>
<feature type="domain" description="Transcriptional regulator LacI/GalR-like sensor" evidence="4">
    <location>
        <begin position="5"/>
        <end position="77"/>
    </location>
</feature>
<evidence type="ECO:0000256" key="2">
    <source>
        <dbReference type="ARBA" id="ARBA00023125"/>
    </source>
</evidence>
<evidence type="ECO:0000313" key="5">
    <source>
        <dbReference type="EMBL" id="RGK84576.1"/>
    </source>
</evidence>
<dbReference type="PANTHER" id="PTHR30146">
    <property type="entry name" value="LACI-RELATED TRANSCRIPTIONAL REPRESSOR"/>
    <property type="match status" value="1"/>
</dbReference>
<dbReference type="EMBL" id="QSRA01000006">
    <property type="protein sequence ID" value="RGK84576.1"/>
    <property type="molecule type" value="Genomic_DNA"/>
</dbReference>
<evidence type="ECO:0000313" key="6">
    <source>
        <dbReference type="Proteomes" id="UP000261324"/>
    </source>
</evidence>
<dbReference type="Gene3D" id="3.40.50.2300">
    <property type="match status" value="1"/>
</dbReference>
<keyword evidence="2" id="KW-0238">DNA-binding</keyword>
<accession>A0A3E4PWV4</accession>
<dbReference type="InterPro" id="IPR046335">
    <property type="entry name" value="LacI/GalR-like_sensor"/>
</dbReference>
<keyword evidence="1" id="KW-0805">Transcription regulation</keyword>
<dbReference type="Proteomes" id="UP000261324">
    <property type="component" value="Unassembled WGS sequence"/>
</dbReference>
<evidence type="ECO:0000256" key="3">
    <source>
        <dbReference type="ARBA" id="ARBA00023163"/>
    </source>
</evidence>
<evidence type="ECO:0000256" key="1">
    <source>
        <dbReference type="ARBA" id="ARBA00023015"/>
    </source>
</evidence>
<dbReference type="GO" id="GO:0000976">
    <property type="term" value="F:transcription cis-regulatory region binding"/>
    <property type="evidence" value="ECO:0007669"/>
    <property type="project" value="TreeGrafter"/>
</dbReference>
<dbReference type="Pfam" id="PF13377">
    <property type="entry name" value="Peripla_BP_3"/>
    <property type="match status" value="1"/>
</dbReference>
<dbReference type="GO" id="GO:0003700">
    <property type="term" value="F:DNA-binding transcription factor activity"/>
    <property type="evidence" value="ECO:0007669"/>
    <property type="project" value="TreeGrafter"/>
</dbReference>
<organism evidence="5 6">
    <name type="scientific">Dorea formicigenerans</name>
    <dbReference type="NCBI Taxonomy" id="39486"/>
    <lineage>
        <taxon>Bacteria</taxon>
        <taxon>Bacillati</taxon>
        <taxon>Bacillota</taxon>
        <taxon>Clostridia</taxon>
        <taxon>Lachnospirales</taxon>
        <taxon>Lachnospiraceae</taxon>
        <taxon>Dorea</taxon>
    </lineage>
</organism>
<reference evidence="5 6" key="1">
    <citation type="submission" date="2018-08" db="EMBL/GenBank/DDBJ databases">
        <title>A genome reference for cultivated species of the human gut microbiota.</title>
        <authorList>
            <person name="Zou Y."/>
            <person name="Xue W."/>
            <person name="Luo G."/>
        </authorList>
    </citation>
    <scope>NUCLEOTIDE SEQUENCE [LARGE SCALE GENOMIC DNA]</scope>
    <source>
        <strain evidence="5 6">TF09-3</strain>
    </source>
</reference>
<sequence>MDAARKELGLRIPEDVAIIGYDDIEMSSWESYSLTSVHQPVEEMIEKAMGILDNLLKGEKRRDIKVFNPVLKKRNSV</sequence>
<dbReference type="PANTHER" id="PTHR30146:SF24">
    <property type="entry name" value="XYLOSE OPERON REGULATORY PROTEIN"/>
    <property type="match status" value="1"/>
</dbReference>